<dbReference type="GO" id="GO:0008534">
    <property type="term" value="F:oxidized purine nucleobase lesion DNA N-glycosylase activity"/>
    <property type="evidence" value="ECO:0007669"/>
    <property type="project" value="UniProtKB-EC"/>
</dbReference>
<proteinExistence type="predicted"/>
<protein>
    <submittedName>
        <fullName evidence="2">Formamidopyrimidine-DNA glycosylase</fullName>
        <ecNumber evidence="2">3.2.2.23</ecNumber>
    </submittedName>
</protein>
<keyword evidence="2" id="KW-0326">Glycosidase</keyword>
<feature type="compositionally biased region" description="Low complexity" evidence="1">
    <location>
        <begin position="278"/>
        <end position="288"/>
    </location>
</feature>
<gene>
    <name evidence="2" type="ORF">AVDCRST_MAG33-2476</name>
</gene>
<name>A0A6J4V908_9BACT</name>
<dbReference type="EC" id="3.2.2.23" evidence="2"/>
<dbReference type="EMBL" id="CADCWK010000287">
    <property type="protein sequence ID" value="CAA9570452.1"/>
    <property type="molecule type" value="Genomic_DNA"/>
</dbReference>
<accession>A0A6J4V908</accession>
<feature type="non-terminal residue" evidence="2">
    <location>
        <position position="1"/>
    </location>
</feature>
<feature type="compositionally biased region" description="Basic and acidic residues" evidence="1">
    <location>
        <begin position="133"/>
        <end position="163"/>
    </location>
</feature>
<evidence type="ECO:0000256" key="1">
    <source>
        <dbReference type="SAM" id="MobiDB-lite"/>
    </source>
</evidence>
<organism evidence="2">
    <name type="scientific">uncultured Thermomicrobiales bacterium</name>
    <dbReference type="NCBI Taxonomy" id="1645740"/>
    <lineage>
        <taxon>Bacteria</taxon>
        <taxon>Pseudomonadati</taxon>
        <taxon>Thermomicrobiota</taxon>
        <taxon>Thermomicrobia</taxon>
        <taxon>Thermomicrobiales</taxon>
        <taxon>environmental samples</taxon>
    </lineage>
</organism>
<feature type="region of interest" description="Disordered" evidence="1">
    <location>
        <begin position="1"/>
        <end position="313"/>
    </location>
</feature>
<evidence type="ECO:0000313" key="2">
    <source>
        <dbReference type="EMBL" id="CAA9570452.1"/>
    </source>
</evidence>
<feature type="non-terminal residue" evidence="2">
    <location>
        <position position="313"/>
    </location>
</feature>
<feature type="compositionally biased region" description="Basic residues" evidence="1">
    <location>
        <begin position="114"/>
        <end position="126"/>
    </location>
</feature>
<sequence length="313" mass="34098">AGTPRGRDGPAHRDGDAHRADRDQPRTDAAQAAPRLTASDPGTPRWPDRAGGPPPGESAEHRLQRRPDPTDPLQARRTARGRDAERRAGLRRPPGAEAAGRLPAQDDAPDPPVRRRHGRLLQRRPAIRLAPADARRGRPGSDRRVRVRPGRDTGRPARRRGTDRAPGPPVGADQGDAAGPGGRRRPREHLCRRGPVRRQSPPGAAQQRGHSGPDHRADPDDPLGARPRDRAGRREDHPQQGVPHRRLPASPRPSGRALPGLRHADRQDAGRRPRHVLLPRLPARPTRLGSTARHGLKGGPEGGGLVRRAQRRL</sequence>
<feature type="compositionally biased region" description="Basic and acidic residues" evidence="1">
    <location>
        <begin position="262"/>
        <end position="271"/>
    </location>
</feature>
<keyword evidence="2" id="KW-0378">Hydrolase</keyword>
<feature type="compositionally biased region" description="Basic and acidic residues" evidence="1">
    <location>
        <begin position="1"/>
        <end position="26"/>
    </location>
</feature>
<dbReference type="AlphaFoldDB" id="A0A6J4V908"/>
<feature type="compositionally biased region" description="Basic and acidic residues" evidence="1">
    <location>
        <begin position="226"/>
        <end position="238"/>
    </location>
</feature>
<feature type="compositionally biased region" description="Basic residues" evidence="1">
    <location>
        <begin position="182"/>
        <end position="196"/>
    </location>
</feature>
<reference evidence="2" key="1">
    <citation type="submission" date="2020-02" db="EMBL/GenBank/DDBJ databases">
        <authorList>
            <person name="Meier V. D."/>
        </authorList>
    </citation>
    <scope>NUCLEOTIDE SEQUENCE</scope>
    <source>
        <strain evidence="2">AVDCRST_MAG33</strain>
    </source>
</reference>
<feature type="compositionally biased region" description="Basic and acidic residues" evidence="1">
    <location>
        <begin position="58"/>
        <end position="69"/>
    </location>
</feature>